<evidence type="ECO:0000313" key="4">
    <source>
        <dbReference type="EMBL" id="MDO1557875.1"/>
    </source>
</evidence>
<dbReference type="Pfam" id="PF03968">
    <property type="entry name" value="LptD_N"/>
    <property type="match status" value="1"/>
</dbReference>
<dbReference type="EMBL" id="JAUKTR010000001">
    <property type="protein sequence ID" value="MDO1557875.1"/>
    <property type="molecule type" value="Genomic_DNA"/>
</dbReference>
<evidence type="ECO:0000313" key="5">
    <source>
        <dbReference type="Proteomes" id="UP001169063"/>
    </source>
</evidence>
<gene>
    <name evidence="4" type="ORF">Q0812_00350</name>
</gene>
<dbReference type="Gene3D" id="2.60.450.10">
    <property type="entry name" value="Lipopolysaccharide (LPS) transport protein A like domain"/>
    <property type="match status" value="1"/>
</dbReference>
<feature type="domain" description="Organic solvent tolerance-like N-terminal" evidence="3">
    <location>
        <begin position="38"/>
        <end position="156"/>
    </location>
</feature>
<dbReference type="Proteomes" id="UP001169063">
    <property type="component" value="Unassembled WGS sequence"/>
</dbReference>
<dbReference type="InterPro" id="IPR005653">
    <property type="entry name" value="OstA-like_N"/>
</dbReference>
<evidence type="ECO:0000256" key="2">
    <source>
        <dbReference type="SAM" id="SignalP"/>
    </source>
</evidence>
<reference evidence="4" key="1">
    <citation type="submission" date="2023-07" db="EMBL/GenBank/DDBJ databases">
        <title>Brevundimonas soil sp. nov., isolated from the soil of chemical plant.</title>
        <authorList>
            <person name="Wu N."/>
        </authorList>
    </citation>
    <scope>NUCLEOTIDE SEQUENCE</scope>
    <source>
        <strain evidence="4">XZ-24</strain>
    </source>
</reference>
<organism evidence="4 5">
    <name type="scientific">Peiella sedimenti</name>
    <dbReference type="NCBI Taxonomy" id="3061083"/>
    <lineage>
        <taxon>Bacteria</taxon>
        <taxon>Pseudomonadati</taxon>
        <taxon>Pseudomonadota</taxon>
        <taxon>Alphaproteobacteria</taxon>
        <taxon>Caulobacterales</taxon>
        <taxon>Caulobacteraceae</taxon>
        <taxon>Peiella</taxon>
    </lineage>
</organism>
<keyword evidence="1 2" id="KW-0732">Signal</keyword>
<proteinExistence type="predicted"/>
<dbReference type="InterPro" id="IPR052037">
    <property type="entry name" value="LPS_export_LptA"/>
</dbReference>
<comment type="caution">
    <text evidence="4">The sequence shown here is derived from an EMBL/GenBank/DDBJ whole genome shotgun (WGS) entry which is preliminary data.</text>
</comment>
<dbReference type="RefSeq" id="WP_302108306.1">
    <property type="nucleotide sequence ID" value="NZ_JAUKTR010000001.1"/>
</dbReference>
<evidence type="ECO:0000256" key="1">
    <source>
        <dbReference type="ARBA" id="ARBA00022729"/>
    </source>
</evidence>
<name>A0ABT8SH39_9CAUL</name>
<dbReference type="PANTHER" id="PTHR36504:SF1">
    <property type="entry name" value="LIPOPOLYSACCHARIDE EXPORT SYSTEM PROTEIN LPTA"/>
    <property type="match status" value="1"/>
</dbReference>
<sequence length="184" mass="19089">MATRSLALAGALALGLGLTAATAVAQISGSGGPIMMGADNLEVIDAEGVQIWSGRAEATQGNNRMRANVIRAYHAGGGNRSGAPGGGLSGDIVRMVAEGDVYFVSRSEGQPDQVIRGDQAVYTRDTDTIVVTGQVIMTQGENVLTGSRLTVNNTTGRAVMDGAPTEAGRRVRGVFYPENRPQTR</sequence>
<protein>
    <submittedName>
        <fullName evidence="4">LptA/OstA family protein</fullName>
    </submittedName>
</protein>
<feature type="signal peptide" evidence="2">
    <location>
        <begin position="1"/>
        <end position="25"/>
    </location>
</feature>
<feature type="chain" id="PRO_5046313358" evidence="2">
    <location>
        <begin position="26"/>
        <end position="184"/>
    </location>
</feature>
<keyword evidence="5" id="KW-1185">Reference proteome</keyword>
<evidence type="ECO:0000259" key="3">
    <source>
        <dbReference type="Pfam" id="PF03968"/>
    </source>
</evidence>
<accession>A0ABT8SH39</accession>
<dbReference type="PANTHER" id="PTHR36504">
    <property type="entry name" value="LIPOPOLYSACCHARIDE EXPORT SYSTEM PROTEIN LPTA"/>
    <property type="match status" value="1"/>
</dbReference>